<evidence type="ECO:0000256" key="4">
    <source>
        <dbReference type="ARBA" id="ARBA00022452"/>
    </source>
</evidence>
<comment type="subcellular location">
    <subcellularLocation>
        <location evidence="1 14">Cell outer membrane</location>
        <topology evidence="1 14">Multi-pass membrane protein</topology>
    </subcellularLocation>
</comment>
<evidence type="ECO:0000259" key="18">
    <source>
        <dbReference type="Pfam" id="PF00593"/>
    </source>
</evidence>
<evidence type="ECO:0000256" key="12">
    <source>
        <dbReference type="ARBA" id="ARBA00023170"/>
    </source>
</evidence>
<dbReference type="Pfam" id="PF07715">
    <property type="entry name" value="Plug"/>
    <property type="match status" value="1"/>
</dbReference>
<reference evidence="20 21" key="1">
    <citation type="submission" date="2019-07" db="EMBL/GenBank/DDBJ databases">
        <title>Whole genome shotgun sequence of Rhodospirillum oryzae NBRC 107573.</title>
        <authorList>
            <person name="Hosoyama A."/>
            <person name="Uohara A."/>
            <person name="Ohji S."/>
            <person name="Ichikawa N."/>
        </authorList>
    </citation>
    <scope>NUCLEOTIDE SEQUENCE [LARGE SCALE GENOMIC DNA]</scope>
    <source>
        <strain evidence="20 21">NBRC 107573</strain>
    </source>
</reference>
<dbReference type="InterPro" id="IPR010917">
    <property type="entry name" value="TonB_rcpt_CS"/>
</dbReference>
<gene>
    <name evidence="20" type="ORF">ROR02_11600</name>
</gene>
<dbReference type="Gene3D" id="2.40.170.20">
    <property type="entry name" value="TonB-dependent receptor, beta-barrel domain"/>
    <property type="match status" value="1"/>
</dbReference>
<name>A0A512H6D8_9PROT</name>
<feature type="short sequence motif" description="TonB C-terminal box" evidence="15">
    <location>
        <begin position="730"/>
        <end position="747"/>
    </location>
</feature>
<dbReference type="PANTHER" id="PTHR32552">
    <property type="entry name" value="FERRICHROME IRON RECEPTOR-RELATED"/>
    <property type="match status" value="1"/>
</dbReference>
<dbReference type="PANTHER" id="PTHR32552:SF82">
    <property type="entry name" value="FCUA PROTEIN"/>
    <property type="match status" value="1"/>
</dbReference>
<dbReference type="PROSITE" id="PS01156">
    <property type="entry name" value="TONB_DEPENDENT_REC_2"/>
    <property type="match status" value="1"/>
</dbReference>
<dbReference type="Pfam" id="PF00593">
    <property type="entry name" value="TonB_dep_Rec_b-barrel"/>
    <property type="match status" value="1"/>
</dbReference>
<evidence type="ECO:0000256" key="9">
    <source>
        <dbReference type="ARBA" id="ARBA00023065"/>
    </source>
</evidence>
<dbReference type="GO" id="GO:0015344">
    <property type="term" value="F:siderophore uptake transmembrane transporter activity"/>
    <property type="evidence" value="ECO:0007669"/>
    <property type="project" value="TreeGrafter"/>
</dbReference>
<dbReference type="InterPro" id="IPR037066">
    <property type="entry name" value="Plug_dom_sf"/>
</dbReference>
<dbReference type="SUPFAM" id="SSF56935">
    <property type="entry name" value="Porins"/>
    <property type="match status" value="1"/>
</dbReference>
<evidence type="ECO:0000256" key="1">
    <source>
        <dbReference type="ARBA" id="ARBA00004571"/>
    </source>
</evidence>
<evidence type="ECO:0000256" key="13">
    <source>
        <dbReference type="ARBA" id="ARBA00023237"/>
    </source>
</evidence>
<evidence type="ECO:0000256" key="3">
    <source>
        <dbReference type="ARBA" id="ARBA00022448"/>
    </source>
</evidence>
<feature type="domain" description="TonB-dependent receptor plug" evidence="19">
    <location>
        <begin position="100"/>
        <end position="199"/>
    </location>
</feature>
<dbReference type="InterPro" id="IPR012910">
    <property type="entry name" value="Plug_dom"/>
</dbReference>
<dbReference type="Proteomes" id="UP000321567">
    <property type="component" value="Unassembled WGS sequence"/>
</dbReference>
<keyword evidence="5" id="KW-0410">Iron transport</keyword>
<keyword evidence="3 14" id="KW-0813">Transport</keyword>
<feature type="region of interest" description="Disordered" evidence="17">
    <location>
        <begin position="1"/>
        <end position="21"/>
    </location>
</feature>
<organism evidence="20 21">
    <name type="scientific">Pararhodospirillum oryzae</name>
    <dbReference type="NCBI Taxonomy" id="478448"/>
    <lineage>
        <taxon>Bacteria</taxon>
        <taxon>Pseudomonadati</taxon>
        <taxon>Pseudomonadota</taxon>
        <taxon>Alphaproteobacteria</taxon>
        <taxon>Rhodospirillales</taxon>
        <taxon>Rhodospirillaceae</taxon>
        <taxon>Pararhodospirillum</taxon>
    </lineage>
</organism>
<evidence type="ECO:0000256" key="14">
    <source>
        <dbReference type="PROSITE-ProRule" id="PRU01360"/>
    </source>
</evidence>
<dbReference type="GO" id="GO:0038023">
    <property type="term" value="F:signaling receptor activity"/>
    <property type="evidence" value="ECO:0007669"/>
    <property type="project" value="InterPro"/>
</dbReference>
<accession>A0A512H6D8</accession>
<feature type="domain" description="TonB-dependent receptor-like beta-barrel" evidence="18">
    <location>
        <begin position="275"/>
        <end position="707"/>
    </location>
</feature>
<evidence type="ECO:0000256" key="15">
    <source>
        <dbReference type="PROSITE-ProRule" id="PRU10144"/>
    </source>
</evidence>
<evidence type="ECO:0000256" key="8">
    <source>
        <dbReference type="ARBA" id="ARBA00023004"/>
    </source>
</evidence>
<evidence type="ECO:0000256" key="6">
    <source>
        <dbReference type="ARBA" id="ARBA00022692"/>
    </source>
</evidence>
<keyword evidence="6 14" id="KW-0812">Transmembrane</keyword>
<dbReference type="NCBIfam" id="TIGR01783">
    <property type="entry name" value="TonB-siderophor"/>
    <property type="match status" value="1"/>
</dbReference>
<evidence type="ECO:0000256" key="2">
    <source>
        <dbReference type="ARBA" id="ARBA00009810"/>
    </source>
</evidence>
<protein>
    <submittedName>
        <fullName evidence="20">Ligand-gated channel</fullName>
    </submittedName>
</protein>
<keyword evidence="13 14" id="KW-0998">Cell outer membrane</keyword>
<keyword evidence="9" id="KW-0406">Ion transport</keyword>
<evidence type="ECO:0000256" key="7">
    <source>
        <dbReference type="ARBA" id="ARBA00022729"/>
    </source>
</evidence>
<keyword evidence="7" id="KW-0732">Signal</keyword>
<evidence type="ECO:0000256" key="16">
    <source>
        <dbReference type="RuleBase" id="RU003357"/>
    </source>
</evidence>
<dbReference type="Gene3D" id="2.170.130.10">
    <property type="entry name" value="TonB-dependent receptor, plug domain"/>
    <property type="match status" value="1"/>
</dbReference>
<dbReference type="RefSeq" id="WP_170244987.1">
    <property type="nucleotide sequence ID" value="NZ_BJZO01000024.1"/>
</dbReference>
<evidence type="ECO:0000256" key="10">
    <source>
        <dbReference type="ARBA" id="ARBA00023077"/>
    </source>
</evidence>
<evidence type="ECO:0000313" key="20">
    <source>
        <dbReference type="EMBL" id="GEO81029.1"/>
    </source>
</evidence>
<dbReference type="PROSITE" id="PS52016">
    <property type="entry name" value="TONB_DEPENDENT_REC_3"/>
    <property type="match status" value="1"/>
</dbReference>
<proteinExistence type="inferred from homology"/>
<dbReference type="EMBL" id="BJZO01000024">
    <property type="protein sequence ID" value="GEO81029.1"/>
    <property type="molecule type" value="Genomic_DNA"/>
</dbReference>
<dbReference type="InterPro" id="IPR000531">
    <property type="entry name" value="Beta-barrel_TonB"/>
</dbReference>
<dbReference type="InterPro" id="IPR039426">
    <property type="entry name" value="TonB-dep_rcpt-like"/>
</dbReference>
<dbReference type="InterPro" id="IPR010105">
    <property type="entry name" value="TonB_sidphr_rcpt"/>
</dbReference>
<keyword evidence="8" id="KW-0408">Iron</keyword>
<keyword evidence="11 14" id="KW-0472">Membrane</keyword>
<evidence type="ECO:0000256" key="17">
    <source>
        <dbReference type="SAM" id="MobiDB-lite"/>
    </source>
</evidence>
<dbReference type="CDD" id="cd01347">
    <property type="entry name" value="ligand_gated_channel"/>
    <property type="match status" value="1"/>
</dbReference>
<comment type="similarity">
    <text evidence="2 14 16">Belongs to the TonB-dependent receptor family.</text>
</comment>
<evidence type="ECO:0000256" key="11">
    <source>
        <dbReference type="ARBA" id="ARBA00023136"/>
    </source>
</evidence>
<keyword evidence="4 14" id="KW-1134">Transmembrane beta strand</keyword>
<evidence type="ECO:0000313" key="21">
    <source>
        <dbReference type="Proteomes" id="UP000321567"/>
    </source>
</evidence>
<dbReference type="GO" id="GO:0009279">
    <property type="term" value="C:cell outer membrane"/>
    <property type="evidence" value="ECO:0007669"/>
    <property type="project" value="UniProtKB-SubCell"/>
</dbReference>
<evidence type="ECO:0000259" key="19">
    <source>
        <dbReference type="Pfam" id="PF07715"/>
    </source>
</evidence>
<dbReference type="AlphaFoldDB" id="A0A512H6D8"/>
<dbReference type="InterPro" id="IPR036942">
    <property type="entry name" value="Beta-barrel_TonB_sf"/>
</dbReference>
<comment type="caution">
    <text evidence="20">The sequence shown here is derived from an EMBL/GenBank/DDBJ whole genome shotgun (WGS) entry which is preliminary data.</text>
</comment>
<evidence type="ECO:0000256" key="5">
    <source>
        <dbReference type="ARBA" id="ARBA00022496"/>
    </source>
</evidence>
<sequence>MALAPRSTPPCPPETGVAPVPSARSLAVGGSSRLGGGTLIACALLAPPALAQSDSAPAADAVPEVVVTAPADTTPALTGRAEDGYRKETATVGPLGPRKLLDLPYSVNSVSSDLIENTRAHTLADVIRHFPSAQIEARGGVDVGRPQTRGFQADIVQNTRMNGMNVFAVTPYPMEQLETVEVLYGLSGALYGPAAPAGTFNYILKRPTEERLNKATLGYDSNGIFTSHADAGGQVAGLGYRLNGLWGSGESYTETSHLTRWLVSGAFDVPLGDDTKLELNASRYRHDSKGFPGSFSYSQTTELPDPVDATKVGLGQEFAGQQTQTDTASGTLKHHFSDDWSATVGLLRQSATRNLKGLSNALQADGNTYRSSVSTNMTGTVLLYSTQAALNGRVHTWDVTHDLMVGTNGYWQRGYNPLKTGSWTLGTASLSSPREFNEPTWIDLGPTYKSGDNRVLSVTVGDTITFNKYWSLMGAVSHSWLDGESYNSSGVETSSYDASGFSPTVSLMFKPESNATIYFTYADSLQKGDQAPTSGVANAGEILSPYRSRQVEAGLKMTVGEVDLSTALFRIERPFAYTGADNVFREQGQQVNYGWELGARGKVWDDLTLIGGLTLLDAKLTDTGKAATEDKQVVGVPTVQANLYAEYQVPPVPGLALDMNVHYTGERAANDTNSTWAAGYTTVDLGARYNSDIMGKNVTWRAGVNNLFDEDYWVSVFPSSINGTNAGSPSAFLGTPRTFWASMSIAF</sequence>
<keyword evidence="12" id="KW-0675">Receptor</keyword>
<keyword evidence="21" id="KW-1185">Reference proteome</keyword>
<dbReference type="GO" id="GO:0015891">
    <property type="term" value="P:siderophore transport"/>
    <property type="evidence" value="ECO:0007669"/>
    <property type="project" value="InterPro"/>
</dbReference>
<keyword evidence="10 16" id="KW-0798">TonB box</keyword>